<keyword evidence="1" id="KW-1133">Transmembrane helix</keyword>
<evidence type="ECO:0000313" key="2">
    <source>
        <dbReference type="EMBL" id="CAA9487888.1"/>
    </source>
</evidence>
<feature type="transmembrane region" description="Helical" evidence="1">
    <location>
        <begin position="21"/>
        <end position="38"/>
    </location>
</feature>
<gene>
    <name evidence="2" type="ORF">AVDCRST_MAG25-3196</name>
</gene>
<feature type="transmembrane region" description="Helical" evidence="1">
    <location>
        <begin position="44"/>
        <end position="63"/>
    </location>
</feature>
<reference evidence="2" key="1">
    <citation type="submission" date="2020-02" db="EMBL/GenBank/DDBJ databases">
        <authorList>
            <person name="Meier V. D."/>
        </authorList>
    </citation>
    <scope>NUCLEOTIDE SEQUENCE</scope>
    <source>
        <strain evidence="2">AVDCRST_MAG25</strain>
    </source>
</reference>
<accession>A0A6J4S9E6</accession>
<dbReference type="EMBL" id="CADCVI010000213">
    <property type="protein sequence ID" value="CAA9487888.1"/>
    <property type="molecule type" value="Genomic_DNA"/>
</dbReference>
<sequence>MRFIEPQKGDASKKRKRTRKRFLAELSVAVPTGVLIGASIGGHMWGVSAIVGGALAVALVIFFDPDKIGAFV</sequence>
<protein>
    <submittedName>
        <fullName evidence="2">Uncharacterized protein</fullName>
    </submittedName>
</protein>
<evidence type="ECO:0000256" key="1">
    <source>
        <dbReference type="SAM" id="Phobius"/>
    </source>
</evidence>
<organism evidence="2">
    <name type="scientific">uncultured Rubrobacteraceae bacterium</name>
    <dbReference type="NCBI Taxonomy" id="349277"/>
    <lineage>
        <taxon>Bacteria</taxon>
        <taxon>Bacillati</taxon>
        <taxon>Actinomycetota</taxon>
        <taxon>Rubrobacteria</taxon>
        <taxon>Rubrobacterales</taxon>
        <taxon>Rubrobacteraceae</taxon>
        <taxon>environmental samples</taxon>
    </lineage>
</organism>
<dbReference type="AlphaFoldDB" id="A0A6J4S9E6"/>
<name>A0A6J4S9E6_9ACTN</name>
<proteinExistence type="predicted"/>
<keyword evidence="1" id="KW-0472">Membrane</keyword>
<keyword evidence="1" id="KW-0812">Transmembrane</keyword>